<evidence type="ECO:0000313" key="2">
    <source>
        <dbReference type="Proteomes" id="UP000191160"/>
    </source>
</evidence>
<accession>A0A1T1GW86</accession>
<dbReference type="Proteomes" id="UP000191160">
    <property type="component" value="Unassembled WGS sequence"/>
</dbReference>
<evidence type="ECO:0000313" key="1">
    <source>
        <dbReference type="EMBL" id="OOV81785.1"/>
    </source>
</evidence>
<name>A0A1T1GW86_9GAMM</name>
<proteinExistence type="predicted"/>
<keyword evidence="2" id="KW-1185">Reference proteome</keyword>
<dbReference type="EMBL" id="MVKX01000006">
    <property type="protein sequence ID" value="OOV81785.1"/>
    <property type="molecule type" value="Genomic_DNA"/>
</dbReference>
<evidence type="ECO:0008006" key="3">
    <source>
        <dbReference type="Google" id="ProtNLM"/>
    </source>
</evidence>
<dbReference type="RefSeq" id="WP_078190462.1">
    <property type="nucleotide sequence ID" value="NZ_JAMCOZ010000006.1"/>
</dbReference>
<protein>
    <recommendedName>
        <fullName evidence="3">Heme biosynthesis operon protein HemX</fullName>
    </recommendedName>
</protein>
<gene>
    <name evidence="1" type="ORF">B1202_10040</name>
</gene>
<comment type="caution">
    <text evidence="1">The sequence shown here is derived from an EMBL/GenBank/DDBJ whole genome shotgun (WGS) entry which is preliminary data.</text>
</comment>
<dbReference type="AlphaFoldDB" id="A0A1T1GW86"/>
<sequence length="280" mass="31981">MKKLFVVVVIVAVLWLAKLSFDLFQVNAQQTELMQQQTLLQQRNAGLNDQVVALKRQLSGTTTEMSAATTSNASITAEATHSIEPMVVVGQQLDLVEFAMQQQQFAVALEKLNQLDQQLDQLSLAPALRMSLHQVIQKDRETLKQYVTERQLQSDKVKNTLQSIDQLLEKEILKPYSSKEQQKGLSFWQKWIQVESVEQPSPVLMQRSLVLKEMQLRLILAQQVLNQGQYPQFQQEITEIMQIMQQLPDASLKPIRQRLEQLKDIPVISVPLLNTRALIG</sequence>
<organism evidence="1 2">
    <name type="scientific">Acinetobacter amyesii</name>
    <dbReference type="NCBI Taxonomy" id="2942470"/>
    <lineage>
        <taxon>Bacteria</taxon>
        <taxon>Pseudomonadati</taxon>
        <taxon>Pseudomonadota</taxon>
        <taxon>Gammaproteobacteria</taxon>
        <taxon>Moraxellales</taxon>
        <taxon>Moraxellaceae</taxon>
        <taxon>Acinetobacter</taxon>
    </lineage>
</organism>
<reference evidence="1 2" key="1">
    <citation type="submission" date="2017-02" db="EMBL/GenBank/DDBJ databases">
        <title>Acinetobacter sp. ANC 4945, whole genome shotgun sequencing project.</title>
        <authorList>
            <person name="Radolfova-Krizova L."/>
            <person name="Al Atrouni A."/>
            <person name="Nemec A."/>
        </authorList>
    </citation>
    <scope>NUCLEOTIDE SEQUENCE [LARGE SCALE GENOMIC DNA]</scope>
    <source>
        <strain evidence="1 2">ANC 4945</strain>
    </source>
</reference>